<evidence type="ECO:0000256" key="6">
    <source>
        <dbReference type="ARBA" id="ARBA00022532"/>
    </source>
</evidence>
<evidence type="ECO:0000313" key="18">
    <source>
        <dbReference type="EMBL" id="CRK85603.1"/>
    </source>
</evidence>
<gene>
    <name evidence="18" type="primary">mdh</name>
    <name evidence="18" type="ORF">SOFFGTOCOR_0163</name>
</gene>
<feature type="binding site" evidence="13">
    <location>
        <begin position="7"/>
        <end position="13"/>
    </location>
    <ligand>
        <name>NAD(+)</name>
        <dbReference type="ChEBI" id="CHEBI:57540"/>
    </ligand>
</feature>
<evidence type="ECO:0000256" key="3">
    <source>
        <dbReference type="ARBA" id="ARBA00011738"/>
    </source>
</evidence>
<evidence type="ECO:0000256" key="14">
    <source>
        <dbReference type="RuleBase" id="RU000422"/>
    </source>
</evidence>
<feature type="binding site" evidence="12">
    <location>
        <position position="87"/>
    </location>
    <ligand>
        <name>substrate</name>
    </ligand>
</feature>
<dbReference type="CDD" id="cd01337">
    <property type="entry name" value="MDH_glyoxysomal_mitochondrial"/>
    <property type="match status" value="1"/>
</dbReference>
<evidence type="ECO:0000256" key="13">
    <source>
        <dbReference type="PIRSR" id="PIRSR000102-3"/>
    </source>
</evidence>
<feature type="active site" description="Proton acceptor" evidence="11">
    <location>
        <position position="177"/>
    </location>
</feature>
<evidence type="ECO:0000259" key="17">
    <source>
        <dbReference type="Pfam" id="PF02866"/>
    </source>
</evidence>
<dbReference type="Gene3D" id="3.90.110.10">
    <property type="entry name" value="Lactate dehydrogenase/glycoside hydrolase, family 4, C-terminal"/>
    <property type="match status" value="1"/>
</dbReference>
<dbReference type="InterPro" id="IPR015955">
    <property type="entry name" value="Lactate_DH/Glyco_Ohase_4_C"/>
</dbReference>
<dbReference type="InterPro" id="IPR036291">
    <property type="entry name" value="NAD(P)-bd_dom_sf"/>
</dbReference>
<evidence type="ECO:0000256" key="2">
    <source>
        <dbReference type="ARBA" id="ARBA00008824"/>
    </source>
</evidence>
<comment type="function">
    <text evidence="1">Catalyzes the reversible oxidation of malate to oxaloacetate.</text>
</comment>
<feature type="binding site" evidence="13">
    <location>
        <begin position="117"/>
        <end position="119"/>
    </location>
    <ligand>
        <name>NAD(+)</name>
        <dbReference type="ChEBI" id="CHEBI:57540"/>
    </ligand>
</feature>
<evidence type="ECO:0000256" key="10">
    <source>
        <dbReference type="NCBIfam" id="TIGR01772"/>
    </source>
</evidence>
<feature type="binding site" evidence="13">
    <location>
        <position position="227"/>
    </location>
    <ligand>
        <name>NAD(+)</name>
        <dbReference type="ChEBI" id="CHEBI:57540"/>
    </ligand>
</feature>
<dbReference type="SUPFAM" id="SSF51735">
    <property type="entry name" value="NAD(P)-binding Rossmann-fold domains"/>
    <property type="match status" value="1"/>
</dbReference>
<protein>
    <recommendedName>
        <fullName evidence="5 10">Malate dehydrogenase</fullName>
        <ecNumber evidence="4 10">1.1.1.37</ecNumber>
    </recommendedName>
</protein>
<dbReference type="EMBL" id="CVRF01000001">
    <property type="protein sequence ID" value="CRK85603.1"/>
    <property type="molecule type" value="Genomic_DNA"/>
</dbReference>
<dbReference type="InterPro" id="IPR001236">
    <property type="entry name" value="Lactate/malate_DH_N"/>
</dbReference>
<dbReference type="FunFam" id="3.40.50.720:FF:000268">
    <property type="entry name" value="Malate dehydrogenase"/>
    <property type="match status" value="1"/>
</dbReference>
<name>A0A0M6W6Z7_9GAMM</name>
<keyword evidence="7 15" id="KW-0560">Oxidoreductase</keyword>
<dbReference type="Pfam" id="PF00056">
    <property type="entry name" value="Ldh_1_N"/>
    <property type="match status" value="1"/>
</dbReference>
<keyword evidence="8 13" id="KW-0520">NAD</keyword>
<dbReference type="PANTHER" id="PTHR11540:SF16">
    <property type="entry name" value="MALATE DEHYDROGENASE, MITOCHONDRIAL"/>
    <property type="match status" value="1"/>
</dbReference>
<dbReference type="PIRSF" id="PIRSF000102">
    <property type="entry name" value="Lac_mal_DH"/>
    <property type="match status" value="1"/>
</dbReference>
<comment type="catalytic activity">
    <reaction evidence="9 14">
        <text>(S)-malate + NAD(+) = oxaloacetate + NADH + H(+)</text>
        <dbReference type="Rhea" id="RHEA:21432"/>
        <dbReference type="ChEBI" id="CHEBI:15378"/>
        <dbReference type="ChEBI" id="CHEBI:15589"/>
        <dbReference type="ChEBI" id="CHEBI:16452"/>
        <dbReference type="ChEBI" id="CHEBI:57540"/>
        <dbReference type="ChEBI" id="CHEBI:57945"/>
        <dbReference type="EC" id="1.1.1.37"/>
    </reaction>
</comment>
<evidence type="ECO:0000313" key="19">
    <source>
        <dbReference type="Proteomes" id="UP000242301"/>
    </source>
</evidence>
<evidence type="ECO:0000256" key="4">
    <source>
        <dbReference type="ARBA" id="ARBA00012995"/>
    </source>
</evidence>
<dbReference type="GO" id="GO:0006099">
    <property type="term" value="P:tricarboxylic acid cycle"/>
    <property type="evidence" value="ECO:0007669"/>
    <property type="project" value="UniProtKB-UniRule"/>
</dbReference>
<evidence type="ECO:0000256" key="1">
    <source>
        <dbReference type="ARBA" id="ARBA00003966"/>
    </source>
</evidence>
<evidence type="ECO:0000256" key="7">
    <source>
        <dbReference type="ARBA" id="ARBA00023002"/>
    </source>
</evidence>
<proteinExistence type="inferred from homology"/>
<evidence type="ECO:0000259" key="16">
    <source>
        <dbReference type="Pfam" id="PF00056"/>
    </source>
</evidence>
<dbReference type="Gene3D" id="3.40.50.720">
    <property type="entry name" value="NAD(P)-binding Rossmann-like Domain"/>
    <property type="match status" value="1"/>
</dbReference>
<organism evidence="18 19">
    <name type="scientific">Candidatus Providencia siddallii</name>
    <dbReference type="NCBI Taxonomy" id="1715285"/>
    <lineage>
        <taxon>Bacteria</taxon>
        <taxon>Pseudomonadati</taxon>
        <taxon>Pseudomonadota</taxon>
        <taxon>Gammaproteobacteria</taxon>
        <taxon>Enterobacterales</taxon>
        <taxon>Morganellaceae</taxon>
        <taxon>Providencia</taxon>
    </lineage>
</organism>
<dbReference type="FunFam" id="3.90.110.10:FF:000001">
    <property type="entry name" value="Malate dehydrogenase"/>
    <property type="match status" value="1"/>
</dbReference>
<dbReference type="Proteomes" id="UP000242301">
    <property type="component" value="Unassembled WGS sequence"/>
</dbReference>
<feature type="binding site" evidence="12">
    <location>
        <position position="153"/>
    </location>
    <ligand>
        <name>substrate</name>
    </ligand>
</feature>
<dbReference type="EC" id="1.1.1.37" evidence="4 10"/>
<evidence type="ECO:0000256" key="8">
    <source>
        <dbReference type="ARBA" id="ARBA00023027"/>
    </source>
</evidence>
<dbReference type="GO" id="GO:0005737">
    <property type="term" value="C:cytoplasm"/>
    <property type="evidence" value="ECO:0007669"/>
    <property type="project" value="TreeGrafter"/>
</dbReference>
<reference evidence="19" key="1">
    <citation type="submission" date="2015-05" db="EMBL/GenBank/DDBJ databases">
        <authorList>
            <person name="Manzano-Marin A."/>
        </authorList>
    </citation>
    <scope>NUCLEOTIDE SEQUENCE [LARGE SCALE GENOMIC DNA]</scope>
    <source>
        <strain evidence="19">officinalis</strain>
    </source>
</reference>
<feature type="binding site" evidence="12">
    <location>
        <position position="119"/>
    </location>
    <ligand>
        <name>substrate</name>
    </ligand>
</feature>
<comment type="subunit">
    <text evidence="3">Homodimer.</text>
</comment>
<dbReference type="PROSITE" id="PS00068">
    <property type="entry name" value="MDH"/>
    <property type="match status" value="1"/>
</dbReference>
<dbReference type="InterPro" id="IPR010097">
    <property type="entry name" value="Malate_DH_type1"/>
</dbReference>
<dbReference type="NCBIfam" id="TIGR01772">
    <property type="entry name" value="MDH_euk_gproteo"/>
    <property type="match status" value="1"/>
</dbReference>
<dbReference type="GO" id="GO:0006108">
    <property type="term" value="P:malate metabolic process"/>
    <property type="evidence" value="ECO:0007669"/>
    <property type="project" value="InterPro"/>
</dbReference>
<dbReference type="InterPro" id="IPR001557">
    <property type="entry name" value="L-lactate/malate_DH"/>
</dbReference>
<evidence type="ECO:0000256" key="15">
    <source>
        <dbReference type="RuleBase" id="RU003369"/>
    </source>
</evidence>
<accession>A0A0M6W6Z7</accession>
<dbReference type="InterPro" id="IPR022383">
    <property type="entry name" value="Lactate/malate_DH_C"/>
</dbReference>
<feature type="binding site" evidence="12">
    <location>
        <position position="81"/>
    </location>
    <ligand>
        <name>substrate</name>
    </ligand>
</feature>
<dbReference type="AlphaFoldDB" id="A0A0M6W6Z7"/>
<keyword evidence="6 14" id="KW-0816">Tricarboxylic acid cycle</keyword>
<feature type="domain" description="Lactate/malate dehydrogenase N-terminal" evidence="16">
    <location>
        <begin position="1"/>
        <end position="145"/>
    </location>
</feature>
<evidence type="ECO:0000256" key="11">
    <source>
        <dbReference type="PIRSR" id="PIRSR000102-1"/>
    </source>
</evidence>
<dbReference type="InterPro" id="IPR001252">
    <property type="entry name" value="Malate_DH_AS"/>
</dbReference>
<dbReference type="Pfam" id="PF02866">
    <property type="entry name" value="Ldh_1_C"/>
    <property type="match status" value="1"/>
</dbReference>
<evidence type="ECO:0000256" key="12">
    <source>
        <dbReference type="PIRSR" id="PIRSR000102-2"/>
    </source>
</evidence>
<feature type="domain" description="Lactate/malate dehydrogenase C-terminal" evidence="17">
    <location>
        <begin position="147"/>
        <end position="309"/>
    </location>
</feature>
<feature type="binding site" evidence="13">
    <location>
        <position position="94"/>
    </location>
    <ligand>
        <name>NAD(+)</name>
        <dbReference type="ChEBI" id="CHEBI:57540"/>
    </ligand>
</feature>
<feature type="binding site" evidence="13">
    <location>
        <position position="34"/>
    </location>
    <ligand>
        <name>NAD(+)</name>
        <dbReference type="ChEBI" id="CHEBI:57540"/>
    </ligand>
</feature>
<dbReference type="PANTHER" id="PTHR11540">
    <property type="entry name" value="MALATE AND LACTATE DEHYDROGENASE"/>
    <property type="match status" value="1"/>
</dbReference>
<dbReference type="SUPFAM" id="SSF56327">
    <property type="entry name" value="LDH C-terminal domain-like"/>
    <property type="match status" value="1"/>
</dbReference>
<evidence type="ECO:0000256" key="5">
    <source>
        <dbReference type="ARBA" id="ARBA00020382"/>
    </source>
</evidence>
<sequence length="315" mass="34478">MKITILGAAGGIGQALSLLLKNQLSSGSELSLYDISSSIIGIAADLNHIPTNVKVFGFFGKNIKHALKESNIVIISAGVSRKPGMKRADLFYINSNIISKLIENIINICPNTLICIITNPINTTVVIAAEILKKAGVYDKKKLLGITTLDIIRSNTFVSELKNKNAKEIEVLVIGGHSETTILPLLSHLEKIHLTDEEIIILTKRIQNAGTEIVKAKSGNGSATLSMGYAAARLCLSVIRGMQGEKNIIECVYTEGDRKYARFFAQPVMFGKNGIEKYLQIGNLSSFEKKILKNMLKTLKSDIKLGEEFIKNYLI</sequence>
<comment type="similarity">
    <text evidence="2">Belongs to the LDH/MDH superfamily. MDH type 1 family.</text>
</comment>
<evidence type="ECO:0000256" key="9">
    <source>
        <dbReference type="ARBA" id="ARBA00048313"/>
    </source>
</evidence>
<dbReference type="STRING" id="1715285.SOFFGTOCOR_0163"/>
<keyword evidence="19" id="KW-1185">Reference proteome</keyword>
<dbReference type="GO" id="GO:0030060">
    <property type="term" value="F:L-malate dehydrogenase (NAD+) activity"/>
    <property type="evidence" value="ECO:0007669"/>
    <property type="project" value="UniProtKB-UniRule"/>
</dbReference>